<name>A0A4Z1P642_9PEZI</name>
<dbReference type="AlphaFoldDB" id="A0A4Z1P642"/>
<evidence type="ECO:0000256" key="1">
    <source>
        <dbReference type="ARBA" id="ARBA00004589"/>
    </source>
</evidence>
<comment type="similarity">
    <text evidence="3">Belongs to the RBT5 family.</text>
</comment>
<evidence type="ECO:0000256" key="6">
    <source>
        <dbReference type="ARBA" id="ARBA00022729"/>
    </source>
</evidence>
<sequence length="154" mass="17176">MRLFILIAALTTAISAQAPPPTQNCAQAADAIPECGKVCIEKAADVPPINCAHLDFSCYCAATTKIEVTYFFSYFTHHVAFSLYHIDNPRNERRPFYRYLRDNCVPSPSIAGQGDKLIFSRDPSISHRLLHYLAISTHLSEKSPHKPSSLNLEP</sequence>
<accession>A0A4Z1P642</accession>
<keyword evidence="5" id="KW-0472">Membrane</keyword>
<feature type="domain" description="CFEM" evidence="10">
    <location>
        <begin position="29"/>
        <end position="63"/>
    </location>
</feature>
<keyword evidence="12" id="KW-1185">Reference proteome</keyword>
<organism evidence="11 12">
    <name type="scientific">Venturia nashicola</name>
    <dbReference type="NCBI Taxonomy" id="86259"/>
    <lineage>
        <taxon>Eukaryota</taxon>
        <taxon>Fungi</taxon>
        <taxon>Dikarya</taxon>
        <taxon>Ascomycota</taxon>
        <taxon>Pezizomycotina</taxon>
        <taxon>Dothideomycetes</taxon>
        <taxon>Pleosporomycetidae</taxon>
        <taxon>Venturiales</taxon>
        <taxon>Venturiaceae</taxon>
        <taxon>Venturia</taxon>
    </lineage>
</organism>
<evidence type="ECO:0000256" key="8">
    <source>
        <dbReference type="ARBA" id="ARBA00023288"/>
    </source>
</evidence>
<proteinExistence type="inferred from homology"/>
<evidence type="ECO:0000256" key="4">
    <source>
        <dbReference type="ARBA" id="ARBA00022525"/>
    </source>
</evidence>
<evidence type="ECO:0000256" key="9">
    <source>
        <dbReference type="SAM" id="SignalP"/>
    </source>
</evidence>
<dbReference type="Proteomes" id="UP000298493">
    <property type="component" value="Unassembled WGS sequence"/>
</dbReference>
<evidence type="ECO:0000313" key="11">
    <source>
        <dbReference type="EMBL" id="TID19960.1"/>
    </source>
</evidence>
<evidence type="ECO:0000256" key="2">
    <source>
        <dbReference type="ARBA" id="ARBA00004613"/>
    </source>
</evidence>
<dbReference type="GO" id="GO:0098552">
    <property type="term" value="C:side of membrane"/>
    <property type="evidence" value="ECO:0007669"/>
    <property type="project" value="UniProtKB-KW"/>
</dbReference>
<reference evidence="11 12" key="1">
    <citation type="submission" date="2019-04" db="EMBL/GenBank/DDBJ databases">
        <title>High contiguity whole genome sequence and gene annotation resource for two Venturia nashicola isolates.</title>
        <authorList>
            <person name="Prokchorchik M."/>
            <person name="Won K."/>
            <person name="Lee Y."/>
            <person name="Choi E.D."/>
            <person name="Segonzac C."/>
            <person name="Sohn K.H."/>
        </authorList>
    </citation>
    <scope>NUCLEOTIDE SEQUENCE [LARGE SCALE GENOMIC DNA]</scope>
    <source>
        <strain evidence="11 12">PRI2</strain>
    </source>
</reference>
<keyword evidence="5" id="KW-0325">Glycoprotein</keyword>
<dbReference type="InterPro" id="IPR008427">
    <property type="entry name" value="Extracellular_membr_CFEM_dom"/>
</dbReference>
<keyword evidence="6 9" id="KW-0732">Signal</keyword>
<gene>
    <name evidence="11" type="ORF">E6O75_ATG07420</name>
</gene>
<comment type="caution">
    <text evidence="11">The sequence shown here is derived from an EMBL/GenBank/DDBJ whole genome shotgun (WGS) entry which is preliminary data.</text>
</comment>
<evidence type="ECO:0000256" key="5">
    <source>
        <dbReference type="ARBA" id="ARBA00022622"/>
    </source>
</evidence>
<keyword evidence="7" id="KW-1015">Disulfide bond</keyword>
<dbReference type="GO" id="GO:0005576">
    <property type="term" value="C:extracellular region"/>
    <property type="evidence" value="ECO:0007669"/>
    <property type="project" value="UniProtKB-SubCell"/>
</dbReference>
<evidence type="ECO:0000259" key="10">
    <source>
        <dbReference type="Pfam" id="PF05730"/>
    </source>
</evidence>
<evidence type="ECO:0000256" key="3">
    <source>
        <dbReference type="ARBA" id="ARBA00010031"/>
    </source>
</evidence>
<keyword evidence="8" id="KW-0449">Lipoprotein</keyword>
<dbReference type="Pfam" id="PF05730">
    <property type="entry name" value="CFEM"/>
    <property type="match status" value="1"/>
</dbReference>
<evidence type="ECO:0000313" key="12">
    <source>
        <dbReference type="Proteomes" id="UP000298493"/>
    </source>
</evidence>
<dbReference type="EMBL" id="SNSC02000011">
    <property type="protein sequence ID" value="TID19960.1"/>
    <property type="molecule type" value="Genomic_DNA"/>
</dbReference>
<keyword evidence="5" id="KW-0336">GPI-anchor</keyword>
<feature type="chain" id="PRO_5021221904" description="CFEM domain-containing protein" evidence="9">
    <location>
        <begin position="17"/>
        <end position="154"/>
    </location>
</feature>
<evidence type="ECO:0000256" key="7">
    <source>
        <dbReference type="ARBA" id="ARBA00023157"/>
    </source>
</evidence>
<keyword evidence="4" id="KW-0964">Secreted</keyword>
<feature type="signal peptide" evidence="9">
    <location>
        <begin position="1"/>
        <end position="16"/>
    </location>
</feature>
<protein>
    <recommendedName>
        <fullName evidence="10">CFEM domain-containing protein</fullName>
    </recommendedName>
</protein>
<comment type="subcellular location">
    <subcellularLocation>
        <location evidence="1">Membrane</location>
        <topology evidence="1">Lipid-anchor</topology>
        <topology evidence="1">GPI-anchor</topology>
    </subcellularLocation>
    <subcellularLocation>
        <location evidence="2">Secreted</location>
    </subcellularLocation>
</comment>